<comment type="caution">
    <text evidence="9">The sequence shown here is derived from an EMBL/GenBank/DDBJ whole genome shotgun (WGS) entry which is preliminary data.</text>
</comment>
<dbReference type="CDD" id="cd17537">
    <property type="entry name" value="REC_FixJ"/>
    <property type="match status" value="1"/>
</dbReference>
<dbReference type="InterPro" id="IPR016032">
    <property type="entry name" value="Sig_transdc_resp-reg_C-effctor"/>
</dbReference>
<dbReference type="Pfam" id="PF00196">
    <property type="entry name" value="GerE"/>
    <property type="match status" value="1"/>
</dbReference>
<dbReference type="InterPro" id="IPR011006">
    <property type="entry name" value="CheY-like_superfamily"/>
</dbReference>
<dbReference type="SUPFAM" id="SSF52172">
    <property type="entry name" value="CheY-like"/>
    <property type="match status" value="1"/>
</dbReference>
<dbReference type="GO" id="GO:0000160">
    <property type="term" value="P:phosphorelay signal transduction system"/>
    <property type="evidence" value="ECO:0007669"/>
    <property type="project" value="UniProtKB-KW"/>
</dbReference>
<evidence type="ECO:0000256" key="3">
    <source>
        <dbReference type="ARBA" id="ARBA00023015"/>
    </source>
</evidence>
<dbReference type="PANTHER" id="PTHR44688:SF16">
    <property type="entry name" value="DNA-BINDING TRANSCRIPTIONAL ACTIVATOR DEVR_DOSR"/>
    <property type="match status" value="1"/>
</dbReference>
<evidence type="ECO:0000259" key="7">
    <source>
        <dbReference type="PROSITE" id="PS50043"/>
    </source>
</evidence>
<reference evidence="9 10" key="1">
    <citation type="journal article" date="2020" name="Microorganisms">
        <title>Osmotic Adaptation and Compatible Solute Biosynthesis of Phototrophic Bacteria as Revealed from Genome Analyses.</title>
        <authorList>
            <person name="Imhoff J.F."/>
            <person name="Rahn T."/>
            <person name="Kunzel S."/>
            <person name="Keller A."/>
            <person name="Neulinger S.C."/>
        </authorList>
    </citation>
    <scope>NUCLEOTIDE SEQUENCE [LARGE SCALE GENOMIC DNA]</scope>
    <source>
        <strain evidence="9 10">DSM 25653</strain>
    </source>
</reference>
<dbReference type="RefSeq" id="WP_200248487.1">
    <property type="nucleotide sequence ID" value="NZ_NRRY01000052.1"/>
</dbReference>
<dbReference type="Gene3D" id="1.10.10.10">
    <property type="entry name" value="Winged helix-like DNA-binding domain superfamily/Winged helix DNA-binding domain"/>
    <property type="match status" value="1"/>
</dbReference>
<dbReference type="GO" id="GO:0003677">
    <property type="term" value="F:DNA binding"/>
    <property type="evidence" value="ECO:0007669"/>
    <property type="project" value="UniProtKB-KW"/>
</dbReference>
<dbReference type="SUPFAM" id="SSF46894">
    <property type="entry name" value="C-terminal effector domain of the bipartite response regulators"/>
    <property type="match status" value="1"/>
</dbReference>
<dbReference type="FunFam" id="3.40.50.2300:FF:000018">
    <property type="entry name" value="DNA-binding transcriptional regulator NtrC"/>
    <property type="match status" value="1"/>
</dbReference>
<evidence type="ECO:0000259" key="8">
    <source>
        <dbReference type="PROSITE" id="PS50110"/>
    </source>
</evidence>
<name>A0A9X0WCJ7_9GAMM</name>
<evidence type="ECO:0000256" key="5">
    <source>
        <dbReference type="ARBA" id="ARBA00023163"/>
    </source>
</evidence>
<dbReference type="PRINTS" id="PR00038">
    <property type="entry name" value="HTHLUXR"/>
</dbReference>
<dbReference type="PROSITE" id="PS50110">
    <property type="entry name" value="RESPONSE_REGULATORY"/>
    <property type="match status" value="1"/>
</dbReference>
<evidence type="ECO:0000256" key="2">
    <source>
        <dbReference type="ARBA" id="ARBA00023012"/>
    </source>
</evidence>
<keyword evidence="10" id="KW-1185">Reference proteome</keyword>
<evidence type="ECO:0000313" key="9">
    <source>
        <dbReference type="EMBL" id="MBK1620891.1"/>
    </source>
</evidence>
<dbReference type="EMBL" id="NRRY01000052">
    <property type="protein sequence ID" value="MBK1620891.1"/>
    <property type="molecule type" value="Genomic_DNA"/>
</dbReference>
<dbReference type="InterPro" id="IPR001789">
    <property type="entry name" value="Sig_transdc_resp-reg_receiver"/>
</dbReference>
<dbReference type="SMART" id="SM00421">
    <property type="entry name" value="HTH_LUXR"/>
    <property type="match status" value="1"/>
</dbReference>
<dbReference type="AlphaFoldDB" id="A0A9X0WCJ7"/>
<accession>A0A9X0WCJ7</accession>
<protein>
    <submittedName>
        <fullName evidence="9">DNA-binding response regulator</fullName>
    </submittedName>
</protein>
<dbReference type="Proteomes" id="UP001138768">
    <property type="component" value="Unassembled WGS sequence"/>
</dbReference>
<dbReference type="PROSITE" id="PS50043">
    <property type="entry name" value="HTH_LUXR_2"/>
    <property type="match status" value="1"/>
</dbReference>
<evidence type="ECO:0000256" key="6">
    <source>
        <dbReference type="PROSITE-ProRule" id="PRU00169"/>
    </source>
</evidence>
<dbReference type="SMART" id="SM00448">
    <property type="entry name" value="REC"/>
    <property type="match status" value="1"/>
</dbReference>
<keyword evidence="5" id="KW-0804">Transcription</keyword>
<evidence type="ECO:0000256" key="4">
    <source>
        <dbReference type="ARBA" id="ARBA00023125"/>
    </source>
</evidence>
<feature type="domain" description="Response regulatory" evidence="8">
    <location>
        <begin position="6"/>
        <end position="120"/>
    </location>
</feature>
<keyword evidence="3" id="KW-0805">Transcription regulation</keyword>
<dbReference type="InterPro" id="IPR000792">
    <property type="entry name" value="Tscrpt_reg_LuxR_C"/>
</dbReference>
<organism evidence="9 10">
    <name type="scientific">Lamprobacter modestohalophilus</name>
    <dbReference type="NCBI Taxonomy" id="1064514"/>
    <lineage>
        <taxon>Bacteria</taxon>
        <taxon>Pseudomonadati</taxon>
        <taxon>Pseudomonadota</taxon>
        <taxon>Gammaproteobacteria</taxon>
        <taxon>Chromatiales</taxon>
        <taxon>Chromatiaceae</taxon>
        <taxon>Lamprobacter</taxon>
    </lineage>
</organism>
<dbReference type="Gene3D" id="3.40.50.2300">
    <property type="match status" value="1"/>
</dbReference>
<keyword evidence="4 9" id="KW-0238">DNA-binding</keyword>
<dbReference type="InterPro" id="IPR036388">
    <property type="entry name" value="WH-like_DNA-bd_sf"/>
</dbReference>
<dbReference type="Pfam" id="PF00072">
    <property type="entry name" value="Response_reg"/>
    <property type="match status" value="1"/>
</dbReference>
<gene>
    <name evidence="9" type="ORF">CKO42_21170</name>
</gene>
<evidence type="ECO:0000256" key="1">
    <source>
        <dbReference type="ARBA" id="ARBA00022553"/>
    </source>
</evidence>
<evidence type="ECO:0000313" key="10">
    <source>
        <dbReference type="Proteomes" id="UP001138768"/>
    </source>
</evidence>
<dbReference type="CDD" id="cd06170">
    <property type="entry name" value="LuxR_C_like"/>
    <property type="match status" value="1"/>
</dbReference>
<feature type="domain" description="HTH luxR-type" evidence="7">
    <location>
        <begin position="136"/>
        <end position="201"/>
    </location>
</feature>
<dbReference type="GO" id="GO:0006355">
    <property type="term" value="P:regulation of DNA-templated transcription"/>
    <property type="evidence" value="ECO:0007669"/>
    <property type="project" value="InterPro"/>
</dbReference>
<proteinExistence type="predicted"/>
<dbReference type="PANTHER" id="PTHR44688">
    <property type="entry name" value="DNA-BINDING TRANSCRIPTIONAL ACTIVATOR DEVR_DOSR"/>
    <property type="match status" value="1"/>
</dbReference>
<sequence length="208" mass="23265">MTTDPRVFIVDDDDEVRAAIALLMESVGLDVRSYDSAQAFLEDFDPQRPGCLVLDVRMRGMSGLELQSHLAQQPLYPPIVIITGHGDVPMAVRAVQAGAIDFLEKPFNDQALLDAVHHALSVDEHRRGHALQRAEINRRLERLTPREREILDQIIAGKRNKVIAYDLGISQSTVEAHRAKVMDKLGAGSLSELMRLMLKHAKNDQEED</sequence>
<keyword evidence="1 6" id="KW-0597">Phosphoprotein</keyword>
<feature type="modified residue" description="4-aspartylphosphate" evidence="6">
    <location>
        <position position="55"/>
    </location>
</feature>
<keyword evidence="2" id="KW-0902">Two-component regulatory system</keyword>